<dbReference type="InParanoid" id="A0A0C3PJP9"/>
<dbReference type="PROSITE" id="PS50213">
    <property type="entry name" value="FAS1"/>
    <property type="match status" value="4"/>
</dbReference>
<dbReference type="SUPFAM" id="SSF103506">
    <property type="entry name" value="Mitochondrial carrier"/>
    <property type="match status" value="1"/>
</dbReference>
<keyword evidence="11" id="KW-0732">Signal</keyword>
<dbReference type="AlphaFoldDB" id="A0A0C3PJP9"/>
<dbReference type="PROSITE" id="PS50920">
    <property type="entry name" value="SOLCAR"/>
    <property type="match status" value="3"/>
</dbReference>
<dbReference type="SUPFAM" id="SSF82153">
    <property type="entry name" value="FAS1 domain"/>
    <property type="match status" value="5"/>
</dbReference>
<evidence type="ECO:0000256" key="2">
    <source>
        <dbReference type="ARBA" id="ARBA00006375"/>
    </source>
</evidence>
<dbReference type="GO" id="GO:0006839">
    <property type="term" value="P:mitochondrial transport"/>
    <property type="evidence" value="ECO:0007669"/>
    <property type="project" value="TreeGrafter"/>
</dbReference>
<accession>A0A0C3PJP9</accession>
<evidence type="ECO:0000256" key="8">
    <source>
        <dbReference type="ARBA" id="ARBA00023136"/>
    </source>
</evidence>
<evidence type="ECO:0000256" key="4">
    <source>
        <dbReference type="ARBA" id="ARBA00022692"/>
    </source>
</evidence>
<feature type="chain" id="PRO_5002168000" description="FAS1 domain-containing protein" evidence="11">
    <location>
        <begin position="21"/>
        <end position="1142"/>
    </location>
</feature>
<name>A0A0C3PJP9_PISTI</name>
<feature type="domain" description="FAS1" evidence="12">
    <location>
        <begin position="343"/>
        <end position="487"/>
    </location>
</feature>
<evidence type="ECO:0000256" key="1">
    <source>
        <dbReference type="ARBA" id="ARBA00004225"/>
    </source>
</evidence>
<dbReference type="Proteomes" id="UP000054217">
    <property type="component" value="Unassembled WGS sequence"/>
</dbReference>
<evidence type="ECO:0000256" key="11">
    <source>
        <dbReference type="SAM" id="SignalP"/>
    </source>
</evidence>
<feature type="domain" description="FAS1" evidence="12">
    <location>
        <begin position="204"/>
        <end position="337"/>
    </location>
</feature>
<dbReference type="InterPro" id="IPR018108">
    <property type="entry name" value="MCP_transmembrane"/>
</dbReference>
<dbReference type="EMBL" id="KN831957">
    <property type="protein sequence ID" value="KIO08399.1"/>
    <property type="molecule type" value="Genomic_DNA"/>
</dbReference>
<dbReference type="FunCoup" id="A0A0C3PJP9">
    <property type="interactions" value="20"/>
</dbReference>
<feature type="signal peptide" evidence="11">
    <location>
        <begin position="1"/>
        <end position="20"/>
    </location>
</feature>
<evidence type="ECO:0000256" key="10">
    <source>
        <dbReference type="SAM" id="MobiDB-lite"/>
    </source>
</evidence>
<feature type="repeat" description="Solcar" evidence="9">
    <location>
        <begin position="952"/>
        <end position="1041"/>
    </location>
</feature>
<protein>
    <recommendedName>
        <fullName evidence="12">FAS1 domain-containing protein</fullName>
    </recommendedName>
</protein>
<evidence type="ECO:0000256" key="7">
    <source>
        <dbReference type="ARBA" id="ARBA00023128"/>
    </source>
</evidence>
<feature type="region of interest" description="Disordered" evidence="10">
    <location>
        <begin position="127"/>
        <end position="149"/>
    </location>
</feature>
<dbReference type="GO" id="GO:0015227">
    <property type="term" value="F:O-acyl-L-carnitine transmembrane transporter activity"/>
    <property type="evidence" value="ECO:0007669"/>
    <property type="project" value="TreeGrafter"/>
</dbReference>
<gene>
    <name evidence="13" type="ORF">M404DRAFT_14445</name>
</gene>
<evidence type="ECO:0000256" key="3">
    <source>
        <dbReference type="ARBA" id="ARBA00022448"/>
    </source>
</evidence>
<keyword evidence="3" id="KW-0813">Transport</keyword>
<dbReference type="InterPro" id="IPR000782">
    <property type="entry name" value="FAS1_domain"/>
</dbReference>
<evidence type="ECO:0000259" key="12">
    <source>
        <dbReference type="PROSITE" id="PS50213"/>
    </source>
</evidence>
<keyword evidence="8 9" id="KW-0472">Membrane</keyword>
<sequence length="1142" mass="123813">MWLWRYIPLSLLVAICGVSSSQLPTLVEVLNRDDDYSLLLSLLQRTRLIPTLNKLNGSTFFAPTNDAIKRRSGKDSLLQRALEGDDLGVPDNVQEELRQQLFYHLLNYTIPVPVEQTTQTLKTLHFPKRSISPPTHKPPPSPPWLPIPEGTLGGEPQRLRLTSRDKSLWVGTDAFGQGGVEVVKERTVASNGVVYGISDMLQVPPSLANIVGNETSLSYLRTILTPDLEDFLNDTSCLSLFMPVDAAWESIDPLERLYLESAFAEDDRRRILDMHSVVEEGVKWSESFSSSTKMTTEYGSVLDVEVSSKGTTINGTKVVQPDVYASNGVLHLVSTLLIPPGALQLTPEKYLLTLNCTSFVSLLHSVNLTHLVNNSDHHYTILAPKDDVLSFFNDGLPKAGSEELKQILQYHFIPGVWAPKKLDHEALLETELREPGLDNGRQVLQVEVHNGEKSAADSKHISFGGAGIIGEHVDLNNTIIYFISRPLEPPVDPLQTALPSLDLSSFLAAVFSTSLADVIKKTPRTTFLIPRNSAFKRLGRLVSDHLLAASSKADLENVILHHVIDSVRYSKSLVNESQHTFATLEGSDLQLERADNGSVFIRASGGWTDTQSALYPQNLLTETGVIHEVSDLMIPRTVELNVGKLMKAAKATTMASMITKAGFDWVLNGTAPPEDSEWTGRGLDGASWTVLCPTDDAFKEFNLTELLQDQEALRSVISQHLIPTPPLSISSGSGTVDPNNNNRPLPLYDLGTYSTLLSPSSAYGDIVFRTLEDKTGSEYMVGIKGARGTDGKADWARVLGWGRTTTGSGTGGVIQVDQLLMPYHPKWWIEYGPPSFVGAVGVAQSPKDNKSLAGENVKSFIAGGFGGVCAVLVGHPFDLTKTRLQTAAAGQYTGAIDVVRKTLARDGVTGLYRGIVPPLLGVTPIFAMSFWAYDASKSLIYAFTPNRTSGTLSTLELATAGFLSAVPTTLVTAPVERAKVVLQVQGQGTSSTQYKGVVDVMRHLYREGGIRSIFRGTGATLARDGPGSAAYFAAYEVTKKSLIPRESTSGDLNLGAIIFAGGTAGVAMWSLAIPPDVLKSRLQSAPTGTYSGLFDCFRKTVAQDGITALWKGFGPAMARAFPANAATFLGVEASRKLLDSLF</sequence>
<feature type="repeat" description="Solcar" evidence="9">
    <location>
        <begin position="854"/>
        <end position="939"/>
    </location>
</feature>
<dbReference type="InterPro" id="IPR050567">
    <property type="entry name" value="Mitochondrial_Carrier"/>
</dbReference>
<proteinExistence type="inferred from homology"/>
<keyword evidence="6" id="KW-1133">Transmembrane helix</keyword>
<dbReference type="Pfam" id="PF02469">
    <property type="entry name" value="Fasciclin"/>
    <property type="match status" value="5"/>
</dbReference>
<keyword evidence="14" id="KW-1185">Reference proteome</keyword>
<feature type="domain" description="FAS1" evidence="12">
    <location>
        <begin position="23"/>
        <end position="201"/>
    </location>
</feature>
<dbReference type="STRING" id="870435.A0A0C3PJP9"/>
<evidence type="ECO:0000256" key="9">
    <source>
        <dbReference type="PROSITE-ProRule" id="PRU00282"/>
    </source>
</evidence>
<dbReference type="GO" id="GO:0031966">
    <property type="term" value="C:mitochondrial membrane"/>
    <property type="evidence" value="ECO:0007669"/>
    <property type="project" value="UniProtKB-SubCell"/>
</dbReference>
<reference evidence="13 14" key="1">
    <citation type="submission" date="2014-04" db="EMBL/GenBank/DDBJ databases">
        <authorList>
            <consortium name="DOE Joint Genome Institute"/>
            <person name="Kuo A."/>
            <person name="Kohler A."/>
            <person name="Costa M.D."/>
            <person name="Nagy L.G."/>
            <person name="Floudas D."/>
            <person name="Copeland A."/>
            <person name="Barry K.W."/>
            <person name="Cichocki N."/>
            <person name="Veneault-Fourrey C."/>
            <person name="LaButti K."/>
            <person name="Lindquist E.A."/>
            <person name="Lipzen A."/>
            <person name="Lundell T."/>
            <person name="Morin E."/>
            <person name="Murat C."/>
            <person name="Sun H."/>
            <person name="Tunlid A."/>
            <person name="Henrissat B."/>
            <person name="Grigoriev I.V."/>
            <person name="Hibbett D.S."/>
            <person name="Martin F."/>
            <person name="Nordberg H.P."/>
            <person name="Cantor M.N."/>
            <person name="Hua S.X."/>
        </authorList>
    </citation>
    <scope>NUCLEOTIDE SEQUENCE [LARGE SCALE GENOMIC DNA]</scope>
    <source>
        <strain evidence="13 14">Marx 270</strain>
    </source>
</reference>
<evidence type="ECO:0000313" key="13">
    <source>
        <dbReference type="EMBL" id="KIO08399.1"/>
    </source>
</evidence>
<dbReference type="Gene3D" id="1.50.40.10">
    <property type="entry name" value="Mitochondrial carrier domain"/>
    <property type="match status" value="2"/>
</dbReference>
<dbReference type="InterPro" id="IPR036378">
    <property type="entry name" value="FAS1_dom_sf"/>
</dbReference>
<organism evidence="13 14">
    <name type="scientific">Pisolithus tinctorius Marx 270</name>
    <dbReference type="NCBI Taxonomy" id="870435"/>
    <lineage>
        <taxon>Eukaryota</taxon>
        <taxon>Fungi</taxon>
        <taxon>Dikarya</taxon>
        <taxon>Basidiomycota</taxon>
        <taxon>Agaricomycotina</taxon>
        <taxon>Agaricomycetes</taxon>
        <taxon>Agaricomycetidae</taxon>
        <taxon>Boletales</taxon>
        <taxon>Sclerodermatineae</taxon>
        <taxon>Pisolithaceae</taxon>
        <taxon>Pisolithus</taxon>
    </lineage>
</organism>
<keyword evidence="7" id="KW-0496">Mitochondrion</keyword>
<comment type="similarity">
    <text evidence="2">Belongs to the mitochondrial carrier (TC 2.A.29) family.</text>
</comment>
<evidence type="ECO:0000313" key="14">
    <source>
        <dbReference type="Proteomes" id="UP000054217"/>
    </source>
</evidence>
<feature type="compositionally biased region" description="Pro residues" evidence="10">
    <location>
        <begin position="135"/>
        <end position="146"/>
    </location>
</feature>
<dbReference type="HOGENOM" id="CLU_003373_1_0_1"/>
<keyword evidence="4 9" id="KW-0812">Transmembrane</keyword>
<evidence type="ECO:0000256" key="5">
    <source>
        <dbReference type="ARBA" id="ARBA00022737"/>
    </source>
</evidence>
<reference evidence="14" key="2">
    <citation type="submission" date="2015-01" db="EMBL/GenBank/DDBJ databases">
        <title>Evolutionary Origins and Diversification of the Mycorrhizal Mutualists.</title>
        <authorList>
            <consortium name="DOE Joint Genome Institute"/>
            <consortium name="Mycorrhizal Genomics Consortium"/>
            <person name="Kohler A."/>
            <person name="Kuo A."/>
            <person name="Nagy L.G."/>
            <person name="Floudas D."/>
            <person name="Copeland A."/>
            <person name="Barry K.W."/>
            <person name="Cichocki N."/>
            <person name="Veneault-Fourrey C."/>
            <person name="LaButti K."/>
            <person name="Lindquist E.A."/>
            <person name="Lipzen A."/>
            <person name="Lundell T."/>
            <person name="Morin E."/>
            <person name="Murat C."/>
            <person name="Riley R."/>
            <person name="Ohm R."/>
            <person name="Sun H."/>
            <person name="Tunlid A."/>
            <person name="Henrissat B."/>
            <person name="Grigoriev I.V."/>
            <person name="Hibbett D.S."/>
            <person name="Martin F."/>
        </authorList>
    </citation>
    <scope>NUCLEOTIDE SEQUENCE [LARGE SCALE GENOMIC DNA]</scope>
    <source>
        <strain evidence="14">Marx 270</strain>
    </source>
</reference>
<keyword evidence="5" id="KW-0677">Repeat</keyword>
<dbReference type="PANTHER" id="PTHR45624">
    <property type="entry name" value="MITOCHONDRIAL BASIC AMINO ACIDS TRANSPORTER-RELATED"/>
    <property type="match status" value="1"/>
</dbReference>
<feature type="repeat" description="Solcar" evidence="9">
    <location>
        <begin position="1052"/>
        <end position="1137"/>
    </location>
</feature>
<dbReference type="SMART" id="SM00554">
    <property type="entry name" value="FAS1"/>
    <property type="match status" value="5"/>
</dbReference>
<dbReference type="OrthoDB" id="14252at2759"/>
<evidence type="ECO:0000256" key="6">
    <source>
        <dbReference type="ARBA" id="ARBA00022989"/>
    </source>
</evidence>
<dbReference type="InterPro" id="IPR023395">
    <property type="entry name" value="MCP_dom_sf"/>
</dbReference>
<dbReference type="Gene3D" id="2.30.180.10">
    <property type="entry name" value="FAS1 domain"/>
    <property type="match status" value="5"/>
</dbReference>
<comment type="subcellular location">
    <subcellularLocation>
        <location evidence="1">Mitochondrion membrane</location>
        <topology evidence="1">Multi-pass membrane protein</topology>
    </subcellularLocation>
</comment>
<feature type="domain" description="FAS1" evidence="12">
    <location>
        <begin position="490"/>
        <end position="633"/>
    </location>
</feature>
<dbReference type="GO" id="GO:1902603">
    <property type="term" value="P:carnitine transmembrane transport"/>
    <property type="evidence" value="ECO:0007669"/>
    <property type="project" value="TreeGrafter"/>
</dbReference>
<dbReference type="PANTHER" id="PTHR45624:SF4">
    <property type="entry name" value="CONGESTED-LIKE TRACHEA PROTEIN-RELATED"/>
    <property type="match status" value="1"/>
</dbReference>
<dbReference type="Pfam" id="PF00153">
    <property type="entry name" value="Mito_carr"/>
    <property type="match status" value="3"/>
</dbReference>